<proteinExistence type="predicted"/>
<dbReference type="RefSeq" id="WP_155352705.1">
    <property type="nucleotide sequence ID" value="NZ_BAAAHL010000029.1"/>
</dbReference>
<evidence type="ECO:0000313" key="2">
    <source>
        <dbReference type="Proteomes" id="UP000331127"/>
    </source>
</evidence>
<dbReference type="Gene3D" id="1.10.260.40">
    <property type="entry name" value="lambda repressor-like DNA-binding domains"/>
    <property type="match status" value="1"/>
</dbReference>
<dbReference type="EMBL" id="BLAE01000004">
    <property type="protein sequence ID" value="GES07008.1"/>
    <property type="molecule type" value="Genomic_DNA"/>
</dbReference>
<dbReference type="SUPFAM" id="SSF48452">
    <property type="entry name" value="TPR-like"/>
    <property type="match status" value="1"/>
</dbReference>
<reference evidence="1 2" key="1">
    <citation type="submission" date="2019-10" db="EMBL/GenBank/DDBJ databases">
        <title>Whole genome shotgun sequence of Acrocarpospora macrocephala NBRC 16266.</title>
        <authorList>
            <person name="Ichikawa N."/>
            <person name="Kimura A."/>
            <person name="Kitahashi Y."/>
            <person name="Komaki H."/>
            <person name="Oguchi A."/>
        </authorList>
    </citation>
    <scope>NUCLEOTIDE SEQUENCE [LARGE SCALE GENOMIC DNA]</scope>
    <source>
        <strain evidence="1 2">NBRC 16266</strain>
    </source>
</reference>
<evidence type="ECO:0008006" key="3">
    <source>
        <dbReference type="Google" id="ProtNLM"/>
    </source>
</evidence>
<dbReference type="InterPro" id="IPR011990">
    <property type="entry name" value="TPR-like_helical_dom_sf"/>
</dbReference>
<dbReference type="GO" id="GO:0003677">
    <property type="term" value="F:DNA binding"/>
    <property type="evidence" value="ECO:0007669"/>
    <property type="project" value="InterPro"/>
</dbReference>
<name>A0A5M3WL48_9ACTN</name>
<dbReference type="AlphaFoldDB" id="A0A5M3WL48"/>
<accession>A0A5M3WL48</accession>
<sequence>MPAVRLWTGREARALRRALRLSVRAFAQDELGVAVRTVSNWEKLREATVPRPDTQAILDTALERASAAQQMRFHLLLAETGALAPGQNTQPHVPRAWEYETWSDDLERTVVLLSRQNFGAATALINRWLSRFPAERLDPKALYLHARSLVLLGDTQRDQGTLVGPLSASSSYRQALGMFGELDIPRRVAQIELSLAVVAEMTGNLQPAARRYEELATDQRLSGRDRARSRLWVGTALSKHGDHDYAARVMAEATREFEDLGEAEDWSVAQQKLALAYRGAGNLGQALHFIDIARSSGADDTPMQRVRLSTAHAHILLTDKQTCDHGLALLDQTAQLALASGLSHQLRSIQTIRQDFERSGGRSI</sequence>
<organism evidence="1 2">
    <name type="scientific">Acrocarpospora macrocephala</name>
    <dbReference type="NCBI Taxonomy" id="150177"/>
    <lineage>
        <taxon>Bacteria</taxon>
        <taxon>Bacillati</taxon>
        <taxon>Actinomycetota</taxon>
        <taxon>Actinomycetes</taxon>
        <taxon>Streptosporangiales</taxon>
        <taxon>Streptosporangiaceae</taxon>
        <taxon>Acrocarpospora</taxon>
    </lineage>
</organism>
<dbReference type="OrthoDB" id="3397572at2"/>
<dbReference type="Gene3D" id="1.25.40.10">
    <property type="entry name" value="Tetratricopeptide repeat domain"/>
    <property type="match status" value="1"/>
</dbReference>
<comment type="caution">
    <text evidence="1">The sequence shown here is derived from an EMBL/GenBank/DDBJ whole genome shotgun (WGS) entry which is preliminary data.</text>
</comment>
<protein>
    <recommendedName>
        <fullName evidence="3">HTH cro/C1-type domain-containing protein</fullName>
    </recommendedName>
</protein>
<evidence type="ECO:0000313" key="1">
    <source>
        <dbReference type="EMBL" id="GES07008.1"/>
    </source>
</evidence>
<keyword evidence="2" id="KW-1185">Reference proteome</keyword>
<dbReference type="Proteomes" id="UP000331127">
    <property type="component" value="Unassembled WGS sequence"/>
</dbReference>
<gene>
    <name evidence="1" type="ORF">Amac_006030</name>
</gene>
<dbReference type="InterPro" id="IPR010982">
    <property type="entry name" value="Lambda_DNA-bd_dom_sf"/>
</dbReference>